<gene>
    <name evidence="2" type="ORF">NCTC13354_00771</name>
</gene>
<feature type="transmembrane region" description="Helical" evidence="1">
    <location>
        <begin position="154"/>
        <end position="176"/>
    </location>
</feature>
<keyword evidence="1" id="KW-0472">Membrane</keyword>
<accession>A0A3S4WG26</accession>
<dbReference type="AlphaFoldDB" id="A0A3S4WG26"/>
<dbReference type="KEGG" id="tbw:NCTC13354_00771"/>
<dbReference type="OrthoDB" id="5065240at2"/>
<sequence>MLLVFFFLYIFPLFFLLMDDRPYSTTEFAVVLFVIGVVMWTIFTVFLVMLGFDPYRKAKAHRKLRETGVPVIGEIIRSIQAGDEKGKPKFRLRVRFQNLAGSKIERDLDVVDEQPQLRRYARGNRINLRLNQNGYNPPYVVDTAEFTPKFSVGYLRWAVFNIAYSVGLFLVEYHLYGQGVGLRFLCPLSNWLMPPVIFLVFVLFILILSGGNGLSSVKNARQAHELTLYGVASPGEIVDYRQTGVYKNENPQVNVTVQFLDQRGEIKQRSLREVVPLVDMHKLRRGPVDVLYLPSDPDVFEIVEES</sequence>
<feature type="transmembrane region" description="Helical" evidence="1">
    <location>
        <begin position="196"/>
        <end position="214"/>
    </location>
</feature>
<evidence type="ECO:0000256" key="1">
    <source>
        <dbReference type="SAM" id="Phobius"/>
    </source>
</evidence>
<reference evidence="2 3" key="1">
    <citation type="submission" date="2018-12" db="EMBL/GenBank/DDBJ databases">
        <authorList>
            <consortium name="Pathogen Informatics"/>
        </authorList>
    </citation>
    <scope>NUCLEOTIDE SEQUENCE [LARGE SCALE GENOMIC DNA]</scope>
    <source>
        <strain evidence="2 3">NCTC13354</strain>
    </source>
</reference>
<feature type="transmembrane region" description="Helical" evidence="1">
    <location>
        <begin position="28"/>
        <end position="52"/>
    </location>
</feature>
<name>A0A3S4WG26_9ACTO</name>
<keyword evidence="3" id="KW-1185">Reference proteome</keyword>
<evidence type="ECO:0000313" key="2">
    <source>
        <dbReference type="EMBL" id="VEI13071.1"/>
    </source>
</evidence>
<dbReference type="RefSeq" id="WP_126416220.1">
    <property type="nucleotide sequence ID" value="NZ_LR134476.1"/>
</dbReference>
<proteinExistence type="predicted"/>
<keyword evidence="1" id="KW-1133">Transmembrane helix</keyword>
<dbReference type="EMBL" id="LR134476">
    <property type="protein sequence ID" value="VEI13071.1"/>
    <property type="molecule type" value="Genomic_DNA"/>
</dbReference>
<keyword evidence="1" id="KW-0812">Transmembrane</keyword>
<organism evidence="2 3">
    <name type="scientific">Trueperella bialowiezensis</name>
    <dbReference type="NCBI Taxonomy" id="312285"/>
    <lineage>
        <taxon>Bacteria</taxon>
        <taxon>Bacillati</taxon>
        <taxon>Actinomycetota</taxon>
        <taxon>Actinomycetes</taxon>
        <taxon>Actinomycetales</taxon>
        <taxon>Actinomycetaceae</taxon>
        <taxon>Trueperella</taxon>
    </lineage>
</organism>
<protein>
    <submittedName>
        <fullName evidence="2">Protein of uncharacterized function (DUF3592)</fullName>
    </submittedName>
</protein>
<dbReference type="Proteomes" id="UP000269542">
    <property type="component" value="Chromosome"/>
</dbReference>
<evidence type="ECO:0000313" key="3">
    <source>
        <dbReference type="Proteomes" id="UP000269542"/>
    </source>
</evidence>